<dbReference type="SUPFAM" id="SSF54928">
    <property type="entry name" value="RNA-binding domain, RBD"/>
    <property type="match status" value="1"/>
</dbReference>
<dbReference type="InterPro" id="IPR013083">
    <property type="entry name" value="Znf_RING/FYVE/PHD"/>
</dbReference>
<dbReference type="SUPFAM" id="SSF57850">
    <property type="entry name" value="RING/U-box"/>
    <property type="match status" value="1"/>
</dbReference>
<evidence type="ECO:0000256" key="2">
    <source>
        <dbReference type="ARBA" id="ARBA00022771"/>
    </source>
</evidence>
<accession>A0A8H7P8I9</accession>
<evidence type="ECO:0000259" key="6">
    <source>
        <dbReference type="PROSITE" id="PS50089"/>
    </source>
</evidence>
<dbReference type="PROSITE" id="PS00518">
    <property type="entry name" value="ZF_RING_1"/>
    <property type="match status" value="1"/>
</dbReference>
<gene>
    <name evidence="7" type="ORF">IEO21_01932</name>
</gene>
<dbReference type="InterPro" id="IPR001841">
    <property type="entry name" value="Znf_RING"/>
</dbReference>
<dbReference type="InterPro" id="IPR035979">
    <property type="entry name" value="RBD_domain_sf"/>
</dbReference>
<dbReference type="InterPro" id="IPR012677">
    <property type="entry name" value="Nucleotide-bd_a/b_plait_sf"/>
</dbReference>
<evidence type="ECO:0000256" key="5">
    <source>
        <dbReference type="SAM" id="MobiDB-lite"/>
    </source>
</evidence>
<dbReference type="Gene3D" id="3.30.40.10">
    <property type="entry name" value="Zinc/RING finger domain, C3HC4 (zinc finger)"/>
    <property type="match status" value="1"/>
</dbReference>
<evidence type="ECO:0000256" key="3">
    <source>
        <dbReference type="ARBA" id="ARBA00022833"/>
    </source>
</evidence>
<protein>
    <recommendedName>
        <fullName evidence="6">RING-type domain-containing protein</fullName>
    </recommendedName>
</protein>
<reference evidence="7" key="1">
    <citation type="submission" date="2020-11" db="EMBL/GenBank/DDBJ databases">
        <authorList>
            <person name="Koelle M."/>
            <person name="Horta M.A.C."/>
            <person name="Nowrousian M."/>
            <person name="Ohm R.A."/>
            <person name="Benz P."/>
            <person name="Pilgard A."/>
        </authorList>
    </citation>
    <scope>NUCLEOTIDE SEQUENCE</scope>
    <source>
        <strain evidence="7">FPRL280</strain>
    </source>
</reference>
<evidence type="ECO:0000256" key="1">
    <source>
        <dbReference type="ARBA" id="ARBA00022723"/>
    </source>
</evidence>
<feature type="region of interest" description="Disordered" evidence="5">
    <location>
        <begin position="1"/>
        <end position="53"/>
    </location>
</feature>
<reference evidence="7" key="2">
    <citation type="journal article" name="Front. Microbiol.">
        <title>Degradative Capacity of Two Strains of Rhodonia placenta: From Phenotype to Genotype.</title>
        <authorList>
            <person name="Kolle M."/>
            <person name="Horta M.A.C."/>
            <person name="Nowrousian M."/>
            <person name="Ohm R.A."/>
            <person name="Benz J.P."/>
            <person name="Pilgard A."/>
        </authorList>
    </citation>
    <scope>NUCLEOTIDE SEQUENCE</scope>
    <source>
        <strain evidence="7">FPRL280</strain>
    </source>
</reference>
<dbReference type="GO" id="GO:0003676">
    <property type="term" value="F:nucleic acid binding"/>
    <property type="evidence" value="ECO:0007669"/>
    <property type="project" value="InterPro"/>
</dbReference>
<proteinExistence type="predicted"/>
<dbReference type="GO" id="GO:0008270">
    <property type="term" value="F:zinc ion binding"/>
    <property type="evidence" value="ECO:0007669"/>
    <property type="project" value="UniProtKB-KW"/>
</dbReference>
<name>A0A8H7P8I9_9APHY</name>
<feature type="region of interest" description="Disordered" evidence="5">
    <location>
        <begin position="366"/>
        <end position="391"/>
    </location>
</feature>
<feature type="region of interest" description="Disordered" evidence="5">
    <location>
        <begin position="683"/>
        <end position="721"/>
    </location>
</feature>
<dbReference type="Gene3D" id="3.30.70.330">
    <property type="match status" value="1"/>
</dbReference>
<feature type="compositionally biased region" description="Low complexity" evidence="5">
    <location>
        <begin position="32"/>
        <end position="45"/>
    </location>
</feature>
<dbReference type="PROSITE" id="PS50089">
    <property type="entry name" value="ZF_RING_2"/>
    <property type="match status" value="1"/>
</dbReference>
<comment type="caution">
    <text evidence="7">The sequence shown here is derived from an EMBL/GenBank/DDBJ whole genome shotgun (WGS) entry which is preliminary data.</text>
</comment>
<feature type="compositionally biased region" description="Low complexity" evidence="5">
    <location>
        <begin position="9"/>
        <end position="20"/>
    </location>
</feature>
<dbReference type="SMART" id="SM00184">
    <property type="entry name" value="RING"/>
    <property type="match status" value="1"/>
</dbReference>
<evidence type="ECO:0000256" key="4">
    <source>
        <dbReference type="PROSITE-ProRule" id="PRU00175"/>
    </source>
</evidence>
<keyword evidence="1" id="KW-0479">Metal-binding</keyword>
<keyword evidence="2 4" id="KW-0863">Zinc-finger</keyword>
<sequence length="762" mass="82523">MPMKQILIPASAPTSPAATRSKTDRHPPVTPQRVSQSVRAVSSSSPYTPATTLSTPYTPFSLRSLSSSSNGSNLATPASAICRRRLSLSLSPEVNTNSKSLADIAENWRTRANENGIKVASGDDSQYQADESGLDISIPAIDKGRSTSAVVESDLTAFTSIIALLPAPFFATQRRARSFTHVQAPLTQIPDPTQLCTPSRSLRLPSSLETPPPQPAFMLRGSVTDPAHTRRRPPFEQATELFDIDEDEYTPYPPAFSSPLPSQSLPLSLNDPFNLSGNISSMSEPVLYYEMPAFCSSPKSKRRVEDAVFVCSVCSAGGGPLAILEPCEHPLCSACLTSALNIVGEKDMECAVCKAKVDNFQLRKPPQGSFGNGLHQTAPHTSAGGRSHGDLRVLDDDGGLLPSAFDGGALRGAGSGEELEDFMDRAQGASTPVAAARGTFDDEEGHLERPVLRIDNVPWDITPPLIAQWLGYPIERVHVLLDRKGKTLSHAYVEMCGTAAAKLALRSAQNSVLGRGKRARGVTVTKSSQEELMRALFPSWQGNFDNSRPSLSGLDNERVISTLQRGLISEAELNSLLHLIRSPDSHFLKVPSLPFHSLISLLTKFPADDDSRVFWSGTLRDSLYVEFTAAVNILLERIEENPFSEWAPLISDVVRAALECQAFTSEQMSKLSDILEAALHKVSGAPKRSSSPSLRPAEEELQSQPQPHLEPQNEVKGHSAPGRRAYGDLAIEFGVEPHLIEALARRLSDLREVGKSDSVFSV</sequence>
<organism evidence="7 8">
    <name type="scientific">Rhodonia placenta</name>
    <dbReference type="NCBI Taxonomy" id="104341"/>
    <lineage>
        <taxon>Eukaryota</taxon>
        <taxon>Fungi</taxon>
        <taxon>Dikarya</taxon>
        <taxon>Basidiomycota</taxon>
        <taxon>Agaricomycotina</taxon>
        <taxon>Agaricomycetes</taxon>
        <taxon>Polyporales</taxon>
        <taxon>Adustoporiaceae</taxon>
        <taxon>Rhodonia</taxon>
    </lineage>
</organism>
<evidence type="ECO:0000313" key="7">
    <source>
        <dbReference type="EMBL" id="KAF9819667.1"/>
    </source>
</evidence>
<dbReference type="EMBL" id="JADOXO010000016">
    <property type="protein sequence ID" value="KAF9819667.1"/>
    <property type="molecule type" value="Genomic_DNA"/>
</dbReference>
<dbReference type="InterPro" id="IPR017907">
    <property type="entry name" value="Znf_RING_CS"/>
</dbReference>
<keyword evidence="3" id="KW-0862">Zinc</keyword>
<evidence type="ECO:0000313" key="8">
    <source>
        <dbReference type="Proteomes" id="UP000639403"/>
    </source>
</evidence>
<feature type="domain" description="RING-type" evidence="6">
    <location>
        <begin position="311"/>
        <end position="354"/>
    </location>
</feature>
<dbReference type="AlphaFoldDB" id="A0A8H7P8I9"/>
<dbReference type="Proteomes" id="UP000639403">
    <property type="component" value="Unassembled WGS sequence"/>
</dbReference>